<sequence length="154" mass="17924">MRILIVLLFYSLIVGCQGQTQNLTLADAPKNFRKNDNADYFTGTWKLTAKNYADGNEKKVFPLHECMKHYTLLFEKERQDLFLTKNFATGKNCTVKSSTSRNLITLNGSSFSYFEEDLKKNEQFKIISKNRFAILYTDIIYGKVTEIEDVYEKQ</sequence>
<reference evidence="1 2" key="1">
    <citation type="journal article" date="2012" name="J. Bacteriol.">
        <title>Twenty-one genome sequences from Pseudomonas species and 19 genome sequences from diverse bacteria isolated from the rhizosphere and endosphere of Populus deltoides.</title>
        <authorList>
            <person name="Brown S.D."/>
            <person name="Utturkar S.M."/>
            <person name="Klingeman D.M."/>
            <person name="Johnson C.M."/>
            <person name="Martin S.L."/>
            <person name="Land M.L."/>
            <person name="Lu T.Y."/>
            <person name="Schadt C.W."/>
            <person name="Doktycz M.J."/>
            <person name="Pelletier D.A."/>
        </authorList>
    </citation>
    <scope>NUCLEOTIDE SEQUENCE [LARGE SCALE GENOMIC DNA]</scope>
    <source>
        <strain evidence="1 2">CF314</strain>
    </source>
</reference>
<dbReference type="Proteomes" id="UP000007509">
    <property type="component" value="Unassembled WGS sequence"/>
</dbReference>
<gene>
    <name evidence="1" type="ORF">PMI13_02045</name>
</gene>
<comment type="caution">
    <text evidence="1">The sequence shown here is derived from an EMBL/GenBank/DDBJ whole genome shotgun (WGS) entry which is preliminary data.</text>
</comment>
<dbReference type="AlphaFoldDB" id="J3CI51"/>
<accession>J3CI51</accession>
<name>J3CI51_9FLAO</name>
<organism evidence="1 2">
    <name type="scientific">Chryseobacterium populi</name>
    <dbReference type="NCBI Taxonomy" id="1144316"/>
    <lineage>
        <taxon>Bacteria</taxon>
        <taxon>Pseudomonadati</taxon>
        <taxon>Bacteroidota</taxon>
        <taxon>Flavobacteriia</taxon>
        <taxon>Flavobacteriales</taxon>
        <taxon>Weeksellaceae</taxon>
        <taxon>Chryseobacterium group</taxon>
        <taxon>Chryseobacterium</taxon>
    </lineage>
</organism>
<proteinExistence type="predicted"/>
<evidence type="ECO:0008006" key="3">
    <source>
        <dbReference type="Google" id="ProtNLM"/>
    </source>
</evidence>
<protein>
    <recommendedName>
        <fullName evidence="3">Lipocalin-like domain-containing protein</fullName>
    </recommendedName>
</protein>
<dbReference type="OrthoDB" id="1255535at2"/>
<evidence type="ECO:0000313" key="1">
    <source>
        <dbReference type="EMBL" id="EJL72054.1"/>
    </source>
</evidence>
<dbReference type="PATRIC" id="fig|1144316.3.peg.2054"/>
<dbReference type="RefSeq" id="WP_007843257.1">
    <property type="nucleotide sequence ID" value="NZ_AKJY01000034.1"/>
</dbReference>
<evidence type="ECO:0000313" key="2">
    <source>
        <dbReference type="Proteomes" id="UP000007509"/>
    </source>
</evidence>
<dbReference type="PROSITE" id="PS51257">
    <property type="entry name" value="PROKAR_LIPOPROTEIN"/>
    <property type="match status" value="1"/>
</dbReference>
<dbReference type="EMBL" id="AKJY01000034">
    <property type="protein sequence ID" value="EJL72054.1"/>
    <property type="molecule type" value="Genomic_DNA"/>
</dbReference>
<keyword evidence="2" id="KW-1185">Reference proteome</keyword>